<dbReference type="PATRIC" id="fig|889378.3.peg.1111"/>
<evidence type="ECO:0000256" key="3">
    <source>
        <dbReference type="ARBA" id="ARBA00022692"/>
    </source>
</evidence>
<feature type="transmembrane region" description="Helical" evidence="8">
    <location>
        <begin position="374"/>
        <end position="396"/>
    </location>
</feature>
<dbReference type="Proteomes" id="UP000007383">
    <property type="component" value="Chromosome"/>
</dbReference>
<dbReference type="eggNOG" id="COG0651">
    <property type="taxonomic scope" value="Bacteria"/>
</dbReference>
<feature type="transmembrane region" description="Helical" evidence="8">
    <location>
        <begin position="142"/>
        <end position="161"/>
    </location>
</feature>
<feature type="transmembrane region" description="Helical" evidence="8">
    <location>
        <begin position="293"/>
        <end position="316"/>
    </location>
</feature>
<evidence type="ECO:0000256" key="2">
    <source>
        <dbReference type="ARBA" id="ARBA00022475"/>
    </source>
</evidence>
<evidence type="ECO:0000256" key="6">
    <source>
        <dbReference type="ARBA" id="ARBA00023136"/>
    </source>
</evidence>
<feature type="transmembrane region" description="Helical" evidence="8">
    <location>
        <begin position="102"/>
        <end position="122"/>
    </location>
</feature>
<dbReference type="OrthoDB" id="366322at2"/>
<dbReference type="InterPro" id="IPR052175">
    <property type="entry name" value="ComplexI-like_HydComp"/>
</dbReference>
<sequence length="495" mass="53568">MIGVLPLPAAPQLLFPFSLQLPQGMAFSMMLTFIAVGCAGMASLWVSGKRGALLPAALQLGGAVAALAARDLVSLLIAWELLTVSGFALIRYQTSSYRLHAALRYFVIHIAAAMLLMIAMIIQARVQGSLAIAMLVPAAQPFAAAAVCIKTGVVPFHAWLVKTYPEVDPDVTPVLAAFTTKVAIISGMRLLQLPAAGIAVLAIVGLISILVAGVAAVRQNNLRRMFCWGLSSQLGYLLLLAAIMQPRHYQLLYGIIIAHTLYQTGMFITLAGISKRYGHEDLRRMLYEARVSWFTVGLMVVFILSMIGFPYTMGFIGKELTKLFPLSRPLMLVVEVGYTLHLLAALKAAAVLFRNGPLSSSRVYLQRPLHHSMVAAGLPAMLTIVFGLLPQLLPGFQLDPEISLPGLVPFMLRIITAAGLWVLLRRQIIHQVAVDLRRDAWFAASPLQAALTKSLLPLRYAARVVHSIGPQRQVLLLLVSVMALHLLLVTLGGAG</sequence>
<keyword evidence="3 7" id="KW-0812">Transmembrane</keyword>
<feature type="transmembrane region" description="Helical" evidence="8">
    <location>
        <begin position="25"/>
        <end position="45"/>
    </location>
</feature>
<dbReference type="PANTHER" id="PTHR42682:SF4">
    <property type="entry name" value="NADH-UBIQUINONE_PLASTOQUINONE"/>
    <property type="match status" value="1"/>
</dbReference>
<evidence type="ECO:0000313" key="11">
    <source>
        <dbReference type="Proteomes" id="UP000007383"/>
    </source>
</evidence>
<dbReference type="AlphaFoldDB" id="H9UI54"/>
<evidence type="ECO:0000256" key="5">
    <source>
        <dbReference type="ARBA" id="ARBA00023002"/>
    </source>
</evidence>
<feature type="transmembrane region" description="Helical" evidence="8">
    <location>
        <begin position="474"/>
        <end position="494"/>
    </location>
</feature>
<dbReference type="InterPro" id="IPR001750">
    <property type="entry name" value="ND/Mrp_TM"/>
</dbReference>
<dbReference type="GO" id="GO:0016829">
    <property type="term" value="F:lyase activity"/>
    <property type="evidence" value="ECO:0007669"/>
    <property type="project" value="UniProtKB-KW"/>
</dbReference>
<keyword evidence="11" id="KW-1185">Reference proteome</keyword>
<dbReference type="GO" id="GO:0016491">
    <property type="term" value="F:oxidoreductase activity"/>
    <property type="evidence" value="ECO:0007669"/>
    <property type="project" value="UniProtKB-KW"/>
</dbReference>
<gene>
    <name evidence="10" type="ordered locus">Spiaf_1110</name>
</gene>
<keyword evidence="5" id="KW-0560">Oxidoreductase</keyword>
<dbReference type="Pfam" id="PF00361">
    <property type="entry name" value="Proton_antipo_M"/>
    <property type="match status" value="1"/>
</dbReference>
<feature type="domain" description="NADH:quinone oxidoreductase/Mrp antiporter transmembrane" evidence="9">
    <location>
        <begin position="69"/>
        <end position="320"/>
    </location>
</feature>
<dbReference type="RefSeq" id="WP_014455189.1">
    <property type="nucleotide sequence ID" value="NC_017098.1"/>
</dbReference>
<feature type="transmembrane region" description="Helical" evidence="8">
    <location>
        <begin position="52"/>
        <end position="69"/>
    </location>
</feature>
<dbReference type="PANTHER" id="PTHR42682">
    <property type="entry name" value="HYDROGENASE-4 COMPONENT F"/>
    <property type="match status" value="1"/>
</dbReference>
<reference evidence="11" key="1">
    <citation type="journal article" date="2013" name="Stand. Genomic Sci.">
        <title>Complete genome sequence of the halophilic bacterium Spirochaeta africana type strain (Z-7692(T)) from the alkaline Lake Magadi in the East African Rift.</title>
        <authorList>
            <person name="Liolos K."/>
            <person name="Abt B."/>
            <person name="Scheuner C."/>
            <person name="Teshima H."/>
            <person name="Held B."/>
            <person name="Lapidus A."/>
            <person name="Nolan M."/>
            <person name="Lucas S."/>
            <person name="Deshpande S."/>
            <person name="Cheng J.F."/>
            <person name="Tapia R."/>
            <person name="Goodwin L.A."/>
            <person name="Pitluck S."/>
            <person name="Pagani I."/>
            <person name="Ivanova N."/>
            <person name="Mavromatis K."/>
            <person name="Mikhailova N."/>
            <person name="Huntemann M."/>
            <person name="Pati A."/>
            <person name="Chen A."/>
            <person name="Palaniappan K."/>
            <person name="Land M."/>
            <person name="Rohde M."/>
            <person name="Tindall B.J."/>
            <person name="Detter J.C."/>
            <person name="Goker M."/>
            <person name="Bristow J."/>
            <person name="Eisen J.A."/>
            <person name="Markowitz V."/>
            <person name="Hugenholtz P."/>
            <person name="Woyke T."/>
            <person name="Klenk H.P."/>
            <person name="Kyrpides N.C."/>
        </authorList>
    </citation>
    <scope>NUCLEOTIDE SEQUENCE</scope>
    <source>
        <strain evidence="11">ATCC 700263 / DSM 8902 / Z-7692</strain>
    </source>
</reference>
<evidence type="ECO:0000313" key="10">
    <source>
        <dbReference type="EMBL" id="AFG37197.1"/>
    </source>
</evidence>
<feature type="transmembrane region" description="Helical" evidence="8">
    <location>
        <begin position="336"/>
        <end position="353"/>
    </location>
</feature>
<keyword evidence="4 8" id="KW-1133">Transmembrane helix</keyword>
<protein>
    <submittedName>
        <fullName evidence="10">Formate hydrogenlyase subunit 3/multisubunit Na+/H+ antiporter, MnhD subunit</fullName>
    </submittedName>
</protein>
<accession>H9UI54</accession>
<organism evidence="10 11">
    <name type="scientific">Spirochaeta africana (strain ATCC 700263 / DSM 8902 / Z-7692)</name>
    <dbReference type="NCBI Taxonomy" id="889378"/>
    <lineage>
        <taxon>Bacteria</taxon>
        <taxon>Pseudomonadati</taxon>
        <taxon>Spirochaetota</taxon>
        <taxon>Spirochaetia</taxon>
        <taxon>Spirochaetales</taxon>
        <taxon>Spirochaetaceae</taxon>
        <taxon>Spirochaeta</taxon>
    </lineage>
</organism>
<feature type="transmembrane region" description="Helical" evidence="8">
    <location>
        <begin position="251"/>
        <end position="273"/>
    </location>
</feature>
<feature type="transmembrane region" description="Helical" evidence="8">
    <location>
        <begin position="75"/>
        <end position="90"/>
    </location>
</feature>
<keyword evidence="6 8" id="KW-0472">Membrane</keyword>
<dbReference type="KEGG" id="sfc:Spiaf_1110"/>
<dbReference type="GO" id="GO:0005886">
    <property type="term" value="C:plasma membrane"/>
    <property type="evidence" value="ECO:0007669"/>
    <property type="project" value="UniProtKB-SubCell"/>
</dbReference>
<feature type="transmembrane region" description="Helical" evidence="8">
    <location>
        <begin position="173"/>
        <end position="191"/>
    </location>
</feature>
<keyword evidence="10" id="KW-0456">Lyase</keyword>
<dbReference type="EMBL" id="CP003282">
    <property type="protein sequence ID" value="AFG37197.1"/>
    <property type="molecule type" value="Genomic_DNA"/>
</dbReference>
<evidence type="ECO:0000259" key="9">
    <source>
        <dbReference type="Pfam" id="PF00361"/>
    </source>
</evidence>
<dbReference type="STRING" id="889378.Spiaf_1110"/>
<proteinExistence type="predicted"/>
<evidence type="ECO:0000256" key="7">
    <source>
        <dbReference type="RuleBase" id="RU000320"/>
    </source>
</evidence>
<dbReference type="HOGENOM" id="CLU_509865_0_0_12"/>
<evidence type="ECO:0000256" key="4">
    <source>
        <dbReference type="ARBA" id="ARBA00022989"/>
    </source>
</evidence>
<keyword evidence="2" id="KW-1003">Cell membrane</keyword>
<comment type="subcellular location">
    <subcellularLocation>
        <location evidence="1">Cell membrane</location>
        <topology evidence="1">Multi-pass membrane protein</topology>
    </subcellularLocation>
    <subcellularLocation>
        <location evidence="7">Membrane</location>
        <topology evidence="7">Multi-pass membrane protein</topology>
    </subcellularLocation>
</comment>
<feature type="transmembrane region" description="Helical" evidence="8">
    <location>
        <begin position="225"/>
        <end position="245"/>
    </location>
</feature>
<feature type="transmembrane region" description="Helical" evidence="8">
    <location>
        <begin position="402"/>
        <end position="424"/>
    </location>
</feature>
<evidence type="ECO:0000256" key="8">
    <source>
        <dbReference type="SAM" id="Phobius"/>
    </source>
</evidence>
<evidence type="ECO:0000256" key="1">
    <source>
        <dbReference type="ARBA" id="ARBA00004651"/>
    </source>
</evidence>
<name>H9UI54_SPIAZ</name>
<feature type="transmembrane region" description="Helical" evidence="8">
    <location>
        <begin position="197"/>
        <end position="218"/>
    </location>
</feature>